<evidence type="ECO:0000256" key="4">
    <source>
        <dbReference type="ARBA" id="ARBA00022679"/>
    </source>
</evidence>
<dbReference type="PANTHER" id="PTHR43648">
    <property type="entry name" value="ELECTRON TRANSFER FLAVOPROTEIN BETA SUBUNIT LYSINE METHYLTRANSFERASE"/>
    <property type="match status" value="1"/>
</dbReference>
<dbReference type="HAMAP" id="MF_00735">
    <property type="entry name" value="Methyltr_PrmA"/>
    <property type="match status" value="1"/>
</dbReference>
<evidence type="ECO:0000256" key="1">
    <source>
        <dbReference type="ARBA" id="ARBA00009741"/>
    </source>
</evidence>
<keyword evidence="2" id="KW-0963">Cytoplasm</keyword>
<keyword evidence="5" id="KW-0949">S-adenosyl-L-methionine</keyword>
<dbReference type="InterPro" id="IPR029063">
    <property type="entry name" value="SAM-dependent_MTases_sf"/>
</dbReference>
<dbReference type="GO" id="GO:0016279">
    <property type="term" value="F:protein-lysine N-methyltransferase activity"/>
    <property type="evidence" value="ECO:0007669"/>
    <property type="project" value="TreeGrafter"/>
</dbReference>
<keyword evidence="4" id="KW-0808">Transferase</keyword>
<dbReference type="NCBIfam" id="TIGR00406">
    <property type="entry name" value="prmA"/>
    <property type="match status" value="1"/>
</dbReference>
<dbReference type="Proteomes" id="UP001489004">
    <property type="component" value="Unassembled WGS sequence"/>
</dbReference>
<dbReference type="InterPro" id="IPR004498">
    <property type="entry name" value="Ribosomal_PrmA_MeTrfase"/>
</dbReference>
<accession>A0AAW1QB94</accession>
<evidence type="ECO:0000256" key="3">
    <source>
        <dbReference type="ARBA" id="ARBA00022603"/>
    </source>
</evidence>
<comment type="similarity">
    <text evidence="6">Belongs to the methyltransferase superfamily. ETFBKMT family.</text>
</comment>
<dbReference type="EMBL" id="JALJOR010000004">
    <property type="protein sequence ID" value="KAK9817789.1"/>
    <property type="molecule type" value="Genomic_DNA"/>
</dbReference>
<comment type="caution">
    <text evidence="9">The sequence shown here is derived from an EMBL/GenBank/DDBJ whole genome shotgun (WGS) entry which is preliminary data.</text>
</comment>
<keyword evidence="10" id="KW-1185">Reference proteome</keyword>
<proteinExistence type="inferred from homology"/>
<keyword evidence="3" id="KW-0489">Methyltransferase</keyword>
<dbReference type="AlphaFoldDB" id="A0AAW1QB94"/>
<gene>
    <name evidence="9" type="ORF">WJX72_002183</name>
</gene>
<dbReference type="CDD" id="cd02440">
    <property type="entry name" value="AdoMet_MTases"/>
    <property type="match status" value="1"/>
</dbReference>
<dbReference type="SUPFAM" id="SSF53335">
    <property type="entry name" value="S-adenosyl-L-methionine-dependent methyltransferases"/>
    <property type="match status" value="1"/>
</dbReference>
<dbReference type="InterPro" id="IPR050078">
    <property type="entry name" value="Ribosomal_L11_MeTrfase_PrmA"/>
</dbReference>
<dbReference type="GO" id="GO:0032259">
    <property type="term" value="P:methylation"/>
    <property type="evidence" value="ECO:0007669"/>
    <property type="project" value="UniProtKB-KW"/>
</dbReference>
<dbReference type="Gene3D" id="3.40.50.150">
    <property type="entry name" value="Vaccinia Virus protein VP39"/>
    <property type="match status" value="1"/>
</dbReference>
<evidence type="ECO:0000256" key="7">
    <source>
        <dbReference type="ARBA" id="ARBA00041867"/>
    </source>
</evidence>
<evidence type="ECO:0000313" key="10">
    <source>
        <dbReference type="Proteomes" id="UP001489004"/>
    </source>
</evidence>
<evidence type="ECO:0000256" key="5">
    <source>
        <dbReference type="ARBA" id="ARBA00022691"/>
    </source>
</evidence>
<name>A0AAW1QB94_9CHLO</name>
<evidence type="ECO:0000256" key="6">
    <source>
        <dbReference type="ARBA" id="ARBA00037932"/>
    </source>
</evidence>
<comment type="similarity">
    <text evidence="1">Belongs to the methyltransferase superfamily. PrmA family.</text>
</comment>
<organism evidence="9 10">
    <name type="scientific">[Myrmecia] bisecta</name>
    <dbReference type="NCBI Taxonomy" id="41462"/>
    <lineage>
        <taxon>Eukaryota</taxon>
        <taxon>Viridiplantae</taxon>
        <taxon>Chlorophyta</taxon>
        <taxon>core chlorophytes</taxon>
        <taxon>Trebouxiophyceae</taxon>
        <taxon>Trebouxiales</taxon>
        <taxon>Trebouxiaceae</taxon>
        <taxon>Myrmecia</taxon>
    </lineage>
</organism>
<dbReference type="PANTHER" id="PTHR43648:SF1">
    <property type="entry name" value="ELECTRON TRANSFER FLAVOPROTEIN BETA SUBUNIT LYSINE METHYLTRANSFERASE"/>
    <property type="match status" value="1"/>
</dbReference>
<evidence type="ECO:0000313" key="9">
    <source>
        <dbReference type="EMBL" id="KAK9817789.1"/>
    </source>
</evidence>
<protein>
    <recommendedName>
        <fullName evidence="8">ETFB lysine methyltransferase</fullName>
    </recommendedName>
    <alternativeName>
        <fullName evidence="7">Protein N-lysine methyltransferase METTL20</fullName>
    </alternativeName>
</protein>
<reference evidence="9 10" key="1">
    <citation type="journal article" date="2024" name="Nat. Commun.">
        <title>Phylogenomics reveals the evolutionary origins of lichenization in chlorophyte algae.</title>
        <authorList>
            <person name="Puginier C."/>
            <person name="Libourel C."/>
            <person name="Otte J."/>
            <person name="Skaloud P."/>
            <person name="Haon M."/>
            <person name="Grisel S."/>
            <person name="Petersen M."/>
            <person name="Berrin J.G."/>
            <person name="Delaux P.M."/>
            <person name="Dal Grande F."/>
            <person name="Keller J."/>
        </authorList>
    </citation>
    <scope>NUCLEOTIDE SEQUENCE [LARGE SCALE GENOMIC DNA]</scope>
    <source>
        <strain evidence="9 10">SAG 2043</strain>
    </source>
</reference>
<sequence length="392" mass="41359">MAFALSLGRIARIACRAANTRPSCFSSPWPQQLRPAYAVCGAAGQDHGAGSVTQALAVASALESVGLPPSSIAALSESIQAQSEPCNLRCTIADVSGRDADAVAETLLSFGALSASVEEYRPPGATQQEIFDDGQTRKVWDRCTVVALFDTQHDVASTVRQVESTLCTGPLEFVLDSVADQEWEDAIKASYQPVQVCDGLWIVPDWCEPADEGAINIRMEPGLAFGTGEHATTRLCMRFLKSLDLEGKLLVDYGTGSGVLAIGALQMGAAFAAGTDTDPLSIKAATRNAALNGVDECFAVVQCQPTADGPDPFAKLPLPEAYDICVANILRGPLLELRRRLASYVKPGGTIALSGILVGQVPTVQAAYAEHFTDMRVTSDGAWALLTGTKKP</sequence>
<evidence type="ECO:0000256" key="8">
    <source>
        <dbReference type="ARBA" id="ARBA00042266"/>
    </source>
</evidence>
<evidence type="ECO:0000256" key="2">
    <source>
        <dbReference type="ARBA" id="ARBA00022490"/>
    </source>
</evidence>
<dbReference type="Pfam" id="PF06325">
    <property type="entry name" value="PrmA"/>
    <property type="match status" value="1"/>
</dbReference>